<proteinExistence type="predicted"/>
<comment type="caution">
    <text evidence="1">The sequence shown here is derived from an EMBL/GenBank/DDBJ whole genome shotgun (WGS) entry which is preliminary data.</text>
</comment>
<protein>
    <recommendedName>
        <fullName evidence="3">DUF559 domain-containing protein</fullName>
    </recommendedName>
</protein>
<evidence type="ECO:0008006" key="3">
    <source>
        <dbReference type="Google" id="ProtNLM"/>
    </source>
</evidence>
<evidence type="ECO:0000313" key="2">
    <source>
        <dbReference type="Proteomes" id="UP000033900"/>
    </source>
</evidence>
<sequence>MLAAQIGGRVTCLSLLRMLGIFVLEVERLHVHVPRNGSRFTGHRKGRARVHWGEASDSAFRHVTTLAEAISHSVRCQDARAALATLDSLMHHQLVTRDELTAIFRLLPARFGVLLRLVDPSAASGPETFMRLILRTLGVQYETQVWIPHVGYVDFVVEGWLIIECDSKEFHEGWEKQKEDRARDIAAARVGYVTVRPLASDILHATSDTQTAIGQMIEALRPRVGAPRRS</sequence>
<reference evidence="1 2" key="1">
    <citation type="submission" date="2015-02" db="EMBL/GenBank/DDBJ databases">
        <title>Draft genome sequences of ten Microbacterium spp. with emphasis on heavy metal contaminated environments.</title>
        <authorList>
            <person name="Corretto E."/>
        </authorList>
    </citation>
    <scope>NUCLEOTIDE SEQUENCE [LARGE SCALE GENOMIC DNA]</scope>
    <source>
        <strain evidence="1 2">SA35</strain>
    </source>
</reference>
<accession>A0A0M2HUV7</accession>
<dbReference type="AlphaFoldDB" id="A0A0M2HUV7"/>
<name>A0A0M2HUV7_9MICO</name>
<gene>
    <name evidence="1" type="ORF">RS84_01866</name>
</gene>
<keyword evidence="2" id="KW-1185">Reference proteome</keyword>
<dbReference type="STRING" id="273678.RS84_01866"/>
<evidence type="ECO:0000313" key="1">
    <source>
        <dbReference type="EMBL" id="KJL48234.1"/>
    </source>
</evidence>
<dbReference type="PATRIC" id="fig|273678.4.peg.1869"/>
<organism evidence="1 2">
    <name type="scientific">Microbacterium hydrocarbonoxydans</name>
    <dbReference type="NCBI Taxonomy" id="273678"/>
    <lineage>
        <taxon>Bacteria</taxon>
        <taxon>Bacillati</taxon>
        <taxon>Actinomycetota</taxon>
        <taxon>Actinomycetes</taxon>
        <taxon>Micrococcales</taxon>
        <taxon>Microbacteriaceae</taxon>
        <taxon>Microbacterium</taxon>
    </lineage>
</organism>
<dbReference type="Gene3D" id="3.40.960.10">
    <property type="entry name" value="VSR Endonuclease"/>
    <property type="match status" value="1"/>
</dbReference>
<dbReference type="EMBL" id="JYJB01000008">
    <property type="protein sequence ID" value="KJL48234.1"/>
    <property type="molecule type" value="Genomic_DNA"/>
</dbReference>
<dbReference type="Proteomes" id="UP000033900">
    <property type="component" value="Unassembled WGS sequence"/>
</dbReference>